<sequence length="55" mass="6065">MTLNIFEAINNSISDFVENQENKALKRGTGSYSIPFRGSIFGEIETAKVLSKLNA</sequence>
<name>A0A382Q1S6_9ZZZZ</name>
<feature type="non-terminal residue" evidence="1">
    <location>
        <position position="55"/>
    </location>
</feature>
<proteinExistence type="predicted"/>
<reference evidence="1" key="1">
    <citation type="submission" date="2018-05" db="EMBL/GenBank/DDBJ databases">
        <authorList>
            <person name="Lanie J.A."/>
            <person name="Ng W.-L."/>
            <person name="Kazmierczak K.M."/>
            <person name="Andrzejewski T.M."/>
            <person name="Davidsen T.M."/>
            <person name="Wayne K.J."/>
            <person name="Tettelin H."/>
            <person name="Glass J.I."/>
            <person name="Rusch D."/>
            <person name="Podicherti R."/>
            <person name="Tsui H.-C.T."/>
            <person name="Winkler M.E."/>
        </authorList>
    </citation>
    <scope>NUCLEOTIDE SEQUENCE</scope>
</reference>
<protein>
    <submittedName>
        <fullName evidence="1">Uncharacterized protein</fullName>
    </submittedName>
</protein>
<dbReference type="AlphaFoldDB" id="A0A382Q1S6"/>
<dbReference type="EMBL" id="UINC01110677">
    <property type="protein sequence ID" value="SVC78342.1"/>
    <property type="molecule type" value="Genomic_DNA"/>
</dbReference>
<gene>
    <name evidence="1" type="ORF">METZ01_LOCUS331196</name>
</gene>
<organism evidence="1">
    <name type="scientific">marine metagenome</name>
    <dbReference type="NCBI Taxonomy" id="408172"/>
    <lineage>
        <taxon>unclassified sequences</taxon>
        <taxon>metagenomes</taxon>
        <taxon>ecological metagenomes</taxon>
    </lineage>
</organism>
<accession>A0A382Q1S6</accession>
<evidence type="ECO:0000313" key="1">
    <source>
        <dbReference type="EMBL" id="SVC78342.1"/>
    </source>
</evidence>